<name>A0A2T4ZEU7_9HYPH</name>
<dbReference type="InterPro" id="IPR008220">
    <property type="entry name" value="HAT_MetX-like"/>
</dbReference>
<organism evidence="5 6">
    <name type="scientific">Phreatobacter oligotrophus</name>
    <dbReference type="NCBI Taxonomy" id="1122261"/>
    <lineage>
        <taxon>Bacteria</taxon>
        <taxon>Pseudomonadati</taxon>
        <taxon>Pseudomonadota</taxon>
        <taxon>Alphaproteobacteria</taxon>
        <taxon>Hyphomicrobiales</taxon>
        <taxon>Phreatobacteraceae</taxon>
        <taxon>Phreatobacter</taxon>
    </lineage>
</organism>
<dbReference type="PANTHER" id="PTHR32268:SF11">
    <property type="entry name" value="HOMOSERINE O-ACETYLTRANSFERASE"/>
    <property type="match status" value="1"/>
</dbReference>
<feature type="active site" description="Nucleophile" evidence="2">
    <location>
        <position position="157"/>
    </location>
</feature>
<dbReference type="InterPro" id="IPR000073">
    <property type="entry name" value="AB_hydrolase_1"/>
</dbReference>
<evidence type="ECO:0000313" key="6">
    <source>
        <dbReference type="Proteomes" id="UP000241808"/>
    </source>
</evidence>
<reference evidence="5 6" key="1">
    <citation type="submission" date="2018-04" db="EMBL/GenBank/DDBJ databases">
        <title>Genomic Encyclopedia of Archaeal and Bacterial Type Strains, Phase II (KMG-II): from individual species to whole genera.</title>
        <authorList>
            <person name="Goeker M."/>
        </authorList>
    </citation>
    <scope>NUCLEOTIDE SEQUENCE [LARGE SCALE GENOMIC DNA]</scope>
    <source>
        <strain evidence="5 6">DSM 25521</strain>
    </source>
</reference>
<dbReference type="GO" id="GO:0004414">
    <property type="term" value="F:homoserine O-acetyltransferase activity"/>
    <property type="evidence" value="ECO:0007669"/>
    <property type="project" value="TreeGrafter"/>
</dbReference>
<dbReference type="PANTHER" id="PTHR32268">
    <property type="entry name" value="HOMOSERINE O-ACETYLTRANSFERASE"/>
    <property type="match status" value="1"/>
</dbReference>
<dbReference type="GO" id="GO:0009092">
    <property type="term" value="P:homoserine metabolic process"/>
    <property type="evidence" value="ECO:0007669"/>
    <property type="project" value="TreeGrafter"/>
</dbReference>
<feature type="domain" description="AB hydrolase-1" evidence="4">
    <location>
        <begin position="66"/>
        <end position="325"/>
    </location>
</feature>
<proteinExistence type="predicted"/>
<dbReference type="Proteomes" id="UP000241808">
    <property type="component" value="Unassembled WGS sequence"/>
</dbReference>
<evidence type="ECO:0000256" key="3">
    <source>
        <dbReference type="SAM" id="SignalP"/>
    </source>
</evidence>
<keyword evidence="3" id="KW-0732">Signal</keyword>
<keyword evidence="6" id="KW-1185">Reference proteome</keyword>
<dbReference type="NCBIfam" id="NF005071">
    <property type="entry name" value="PRK06489.1"/>
    <property type="match status" value="1"/>
</dbReference>
<feature type="active site" evidence="2">
    <location>
        <position position="298"/>
    </location>
</feature>
<dbReference type="SUPFAM" id="SSF53474">
    <property type="entry name" value="alpha/beta-Hydrolases"/>
    <property type="match status" value="1"/>
</dbReference>
<feature type="active site" evidence="2">
    <location>
        <position position="332"/>
    </location>
</feature>
<dbReference type="InterPro" id="IPR029058">
    <property type="entry name" value="AB_hydrolase_fold"/>
</dbReference>
<dbReference type="AlphaFoldDB" id="A0A2T4ZEU7"/>
<keyword evidence="1 5" id="KW-0808">Transferase</keyword>
<evidence type="ECO:0000256" key="2">
    <source>
        <dbReference type="PIRSR" id="PIRSR000443-1"/>
    </source>
</evidence>
<evidence type="ECO:0000313" key="5">
    <source>
        <dbReference type="EMBL" id="PTM60403.1"/>
    </source>
</evidence>
<gene>
    <name evidence="5" type="ORF">C8P69_103336</name>
</gene>
<dbReference type="EMBL" id="PZZL01000003">
    <property type="protein sequence ID" value="PTM60403.1"/>
    <property type="molecule type" value="Genomic_DNA"/>
</dbReference>
<evidence type="ECO:0000256" key="1">
    <source>
        <dbReference type="ARBA" id="ARBA00022679"/>
    </source>
</evidence>
<dbReference type="PRINTS" id="PR00111">
    <property type="entry name" value="ABHYDROLASE"/>
</dbReference>
<evidence type="ECO:0000259" key="4">
    <source>
        <dbReference type="Pfam" id="PF00561"/>
    </source>
</evidence>
<dbReference type="Gene3D" id="3.40.50.1820">
    <property type="entry name" value="alpha/beta hydrolase"/>
    <property type="match status" value="1"/>
</dbReference>
<accession>A0A2T4ZEU7</accession>
<sequence length="357" mass="39216">MLMTRLARLIAACLLLPFLAAAAIAADYPEPKRGTYVARDFRFHTGAVLPEVKLSYLTIGNPSGEPVLVLHGTAGSAASMVNPGFAGELFGPGQPLDATKYFIIIPDAIGAGQSSKPSDGMRAAFPRYNYDDMVAGHHRLLTEGLGIRRVRLIIGNSMGGMHAWIWGVTHPDFMDALVPMASQPTEMSSRNWMMRRLIIDSVRNDPDWNNGNYTTQPKALRVANVFYGIATNGGTLAYQEMAPTREAADKLLDGRLAAPFTADANDFMYQWDSSRDYNPAPRLDRIRARVLAINSADDERNPPETGIMERELKRIPNARLLLIPASAQTRGHGTTGMARFWKTELGEFLATVPRRGS</sequence>
<feature type="chain" id="PRO_5015532853" evidence="3">
    <location>
        <begin position="26"/>
        <end position="357"/>
    </location>
</feature>
<dbReference type="GO" id="GO:0009086">
    <property type="term" value="P:methionine biosynthetic process"/>
    <property type="evidence" value="ECO:0007669"/>
    <property type="project" value="TreeGrafter"/>
</dbReference>
<comment type="caution">
    <text evidence="5">The sequence shown here is derived from an EMBL/GenBank/DDBJ whole genome shotgun (WGS) entry which is preliminary data.</text>
</comment>
<dbReference type="Pfam" id="PF00561">
    <property type="entry name" value="Abhydrolase_1"/>
    <property type="match status" value="1"/>
</dbReference>
<dbReference type="PIRSF" id="PIRSF000443">
    <property type="entry name" value="Homoser_Ac_trans"/>
    <property type="match status" value="1"/>
</dbReference>
<protein>
    <submittedName>
        <fullName evidence="5">Homoserine O-acetyltransferase</fullName>
    </submittedName>
</protein>
<feature type="signal peptide" evidence="3">
    <location>
        <begin position="1"/>
        <end position="25"/>
    </location>
</feature>